<dbReference type="EMBL" id="NDWU01000012">
    <property type="protein sequence ID" value="PUA31869.1"/>
    <property type="molecule type" value="Genomic_DNA"/>
</dbReference>
<dbReference type="PANTHER" id="PTHR13930">
    <property type="entry name" value="S-ADENOSYL-L-METHIONINE-DEPENDENT TRNA 4-DEMETHYLWYOSINE SYNTHASE"/>
    <property type="match status" value="1"/>
</dbReference>
<evidence type="ECO:0000256" key="6">
    <source>
        <dbReference type="ARBA" id="ARBA00023014"/>
    </source>
</evidence>
<evidence type="ECO:0000313" key="11">
    <source>
        <dbReference type="EMBL" id="PUA31869.1"/>
    </source>
</evidence>
<evidence type="ECO:0000256" key="3">
    <source>
        <dbReference type="ARBA" id="ARBA00022694"/>
    </source>
</evidence>
<comment type="cofactor">
    <cofactor evidence="9">
        <name>[4Fe-4S] cluster</name>
        <dbReference type="ChEBI" id="CHEBI:49883"/>
    </cofactor>
    <text evidence="9">Binds 2 [4Fe-4S] clusters. Binds 1 [4Fe-4S] cluster coordinated with 3 cysteines and an exchangeable S-adenosyl-L-methionine.</text>
</comment>
<organism evidence="11 12">
    <name type="scientific">Candidatus Terraquivivens tikiterensis</name>
    <dbReference type="NCBI Taxonomy" id="1980982"/>
    <lineage>
        <taxon>Archaea</taxon>
        <taxon>Nitrososphaerota</taxon>
        <taxon>Candidatus Wolframiiraptoraceae</taxon>
        <taxon>Candidatus Terraquivivens</taxon>
    </lineage>
</organism>
<feature type="binding site" evidence="9">
    <location>
        <position position="79"/>
    </location>
    <ligand>
        <name>[4Fe-4S] cluster</name>
        <dbReference type="ChEBI" id="CHEBI:49883"/>
        <label>2</label>
        <note>4Fe-4S-S-AdoMet</note>
    </ligand>
</feature>
<dbReference type="SFLD" id="SFLDS00029">
    <property type="entry name" value="Radical_SAM"/>
    <property type="match status" value="1"/>
</dbReference>
<accession>A0A2R7Y371</accession>
<dbReference type="InterPro" id="IPR034556">
    <property type="entry name" value="tRNA_wybutosine-synthase"/>
</dbReference>
<comment type="catalytic activity">
    <reaction evidence="8 9">
        <text>N(1)-methylguanosine(37) in tRNA(Phe) + pyruvate + S-adenosyl-L-methionine = 4-demethylwyosine(37) in tRNA(Phe) + 5'-deoxyadenosine + L-methionine + CO2 + H2O</text>
        <dbReference type="Rhea" id="RHEA:36347"/>
        <dbReference type="Rhea" id="RHEA-COMP:10164"/>
        <dbReference type="Rhea" id="RHEA-COMP:10165"/>
        <dbReference type="ChEBI" id="CHEBI:15361"/>
        <dbReference type="ChEBI" id="CHEBI:15377"/>
        <dbReference type="ChEBI" id="CHEBI:16526"/>
        <dbReference type="ChEBI" id="CHEBI:17319"/>
        <dbReference type="ChEBI" id="CHEBI:57844"/>
        <dbReference type="ChEBI" id="CHEBI:59789"/>
        <dbReference type="ChEBI" id="CHEBI:64315"/>
        <dbReference type="ChEBI" id="CHEBI:73542"/>
        <dbReference type="EC" id="4.1.3.44"/>
    </reaction>
</comment>
<gene>
    <name evidence="9" type="primary">taw1</name>
    <name evidence="11" type="ORF">B9J98_05080</name>
</gene>
<dbReference type="SFLD" id="SFLDF00284">
    <property type="entry name" value="tRNA_wybutosine-synthesizing"/>
    <property type="match status" value="1"/>
</dbReference>
<dbReference type="InterPro" id="IPR013785">
    <property type="entry name" value="Aldolase_TIM"/>
</dbReference>
<comment type="similarity">
    <text evidence="9">Belongs to the TYW1 family.</text>
</comment>
<dbReference type="CDD" id="cd01335">
    <property type="entry name" value="Radical_SAM"/>
    <property type="match status" value="1"/>
</dbReference>
<feature type="binding site" evidence="9">
    <location>
        <position position="72"/>
    </location>
    <ligand>
        <name>[4Fe-4S] cluster</name>
        <dbReference type="ChEBI" id="CHEBI:49883"/>
        <label>2</label>
        <note>4Fe-4S-S-AdoMet</note>
    </ligand>
</feature>
<evidence type="ECO:0000256" key="1">
    <source>
        <dbReference type="ARBA" id="ARBA00022485"/>
    </source>
</evidence>
<reference evidence="11 12" key="1">
    <citation type="submission" date="2017-04" db="EMBL/GenBank/DDBJ databases">
        <title>Draft Aigarchaeota genome from a New Zealand hot spring.</title>
        <authorList>
            <person name="Reysenbach A.-L."/>
            <person name="Donaho J.A."/>
            <person name="Gerhart J."/>
            <person name="Kelley J.F."/>
            <person name="Kouba K."/>
            <person name="Podar M."/>
            <person name="Stott M."/>
        </authorList>
    </citation>
    <scope>NUCLEOTIDE SEQUENCE [LARGE SCALE GENOMIC DNA]</scope>
    <source>
        <strain evidence="11">NZ13_MG1</strain>
    </source>
</reference>
<dbReference type="GO" id="GO:0008033">
    <property type="term" value="P:tRNA processing"/>
    <property type="evidence" value="ECO:0007669"/>
    <property type="project" value="UniProtKB-UniRule"/>
</dbReference>
<dbReference type="PROSITE" id="PS51918">
    <property type="entry name" value="RADICAL_SAM"/>
    <property type="match status" value="1"/>
</dbReference>
<feature type="binding site" evidence="9">
    <location>
        <position position="50"/>
    </location>
    <ligand>
        <name>[4Fe-4S] cluster</name>
        <dbReference type="ChEBI" id="CHEBI:49883"/>
        <label>1</label>
    </ligand>
</feature>
<evidence type="ECO:0000256" key="5">
    <source>
        <dbReference type="ARBA" id="ARBA00023004"/>
    </source>
</evidence>
<dbReference type="GO" id="GO:0005737">
    <property type="term" value="C:cytoplasm"/>
    <property type="evidence" value="ECO:0007669"/>
    <property type="project" value="UniProtKB-SubCell"/>
</dbReference>
<dbReference type="InterPro" id="IPR058240">
    <property type="entry name" value="rSAM_sf"/>
</dbReference>
<proteinExistence type="inferred from homology"/>
<keyword evidence="2 9" id="KW-0949">S-adenosyl-L-methionine</keyword>
<dbReference type="Proteomes" id="UP000244066">
    <property type="component" value="Unassembled WGS sequence"/>
</dbReference>
<evidence type="ECO:0000256" key="9">
    <source>
        <dbReference type="HAMAP-Rule" id="MF_01921"/>
    </source>
</evidence>
<comment type="function">
    <text evidence="9">Component of the wyosine derivatives biosynthesis pathway that catalyzes the condensation of N-methylguanine with 2 carbon atoms from pyruvate to form the tricyclic 4-demethylwyosine (imG-14) on guanosine-37 of tRNA(Phe).</text>
</comment>
<keyword evidence="9" id="KW-0963">Cytoplasm</keyword>
<dbReference type="GO" id="GO:0046872">
    <property type="term" value="F:metal ion binding"/>
    <property type="evidence" value="ECO:0007669"/>
    <property type="project" value="UniProtKB-KW"/>
</dbReference>
<keyword evidence="6 9" id="KW-0411">Iron-sulfur</keyword>
<name>A0A2R7Y371_9ARCH</name>
<dbReference type="InterPro" id="IPR007197">
    <property type="entry name" value="rSAM"/>
</dbReference>
<dbReference type="Gene3D" id="3.20.20.70">
    <property type="entry name" value="Aldolase class I"/>
    <property type="match status" value="1"/>
</dbReference>
<feature type="domain" description="Radical SAM core" evidence="10">
    <location>
        <begin position="55"/>
        <end position="297"/>
    </location>
</feature>
<comment type="caution">
    <text evidence="11">The sequence shown here is derived from an EMBL/GenBank/DDBJ whole genome shotgun (WGS) entry which is preliminary data.</text>
</comment>
<dbReference type="GO" id="GO:0051539">
    <property type="term" value="F:4 iron, 4 sulfur cluster binding"/>
    <property type="evidence" value="ECO:0007669"/>
    <property type="project" value="UniProtKB-UniRule"/>
</dbReference>
<dbReference type="GO" id="GO:0102521">
    <property type="term" value="F:tRNA-4-demethylwyosine synthase activity"/>
    <property type="evidence" value="ECO:0007669"/>
    <property type="project" value="UniProtKB-EC"/>
</dbReference>
<dbReference type="SFLD" id="SFLDG01067">
    <property type="entry name" value="SPASM/twitch_domain_containing"/>
    <property type="match status" value="1"/>
</dbReference>
<comment type="subunit">
    <text evidence="9">Monomer.</text>
</comment>
<dbReference type="AlphaFoldDB" id="A0A2R7Y371"/>
<evidence type="ECO:0000313" key="12">
    <source>
        <dbReference type="Proteomes" id="UP000244066"/>
    </source>
</evidence>
<evidence type="ECO:0000256" key="7">
    <source>
        <dbReference type="ARBA" id="ARBA00023239"/>
    </source>
</evidence>
<dbReference type="PANTHER" id="PTHR13930:SF0">
    <property type="entry name" value="S-ADENOSYL-L-METHIONINE-DEPENDENT TRNA 4-DEMETHYLWYOSINE SYNTHASE TYW1-RELATED"/>
    <property type="match status" value="1"/>
</dbReference>
<comment type="subcellular location">
    <subcellularLocation>
        <location evidence="9">Cytoplasm</location>
    </subcellularLocation>
</comment>
<dbReference type="SUPFAM" id="SSF102114">
    <property type="entry name" value="Radical SAM enzymes"/>
    <property type="match status" value="1"/>
</dbReference>
<dbReference type="InterPro" id="IPR013917">
    <property type="entry name" value="tRNA_wybutosine-synth"/>
</dbReference>
<evidence type="ECO:0000259" key="10">
    <source>
        <dbReference type="PROSITE" id="PS51918"/>
    </source>
</evidence>
<dbReference type="NCBIfam" id="TIGR03972">
    <property type="entry name" value="rSAM_TYW1"/>
    <property type="match status" value="1"/>
</dbReference>
<keyword evidence="4 9" id="KW-0479">Metal-binding</keyword>
<evidence type="ECO:0000256" key="4">
    <source>
        <dbReference type="ARBA" id="ARBA00022723"/>
    </source>
</evidence>
<dbReference type="EC" id="4.1.3.44" evidence="9"/>
<dbReference type="Pfam" id="PF04055">
    <property type="entry name" value="Radical_SAM"/>
    <property type="match status" value="1"/>
</dbReference>
<dbReference type="InterPro" id="IPR023993">
    <property type="entry name" value="TYW1_archaea"/>
</dbReference>
<feature type="binding site" evidence="9">
    <location>
        <position position="37"/>
    </location>
    <ligand>
        <name>[4Fe-4S] cluster</name>
        <dbReference type="ChEBI" id="CHEBI:49883"/>
        <label>1</label>
    </ligand>
</feature>
<keyword evidence="3 9" id="KW-0819">tRNA processing</keyword>
<sequence length="323" mass="37012">MSTIPVYGRSRDELKALERFKKAGYRIVGRHSAVKVCHWTKTALKGGKLCYKRWYGIRSHRCVQMTPALQYCNMMCIFCWRFHSVNRASPYSGEWDEPRSILEGCIAAQRELLSGFKGNPKVTMERFREAMEPRHVAISLDGEPTLYPYLSDLIKEAKLRGMTTFLVTNGTMPDRLRELEVLPTNLYISLYGPDEATHKQVTRPLIAESWQRVLRSLELMSTLSCRRVVRLTLVKGYTMKEAEKYAELIKIATPEFVECKAYMHVGESQKRLPRDAMPSMDEVVAFAEALRKFLNYALVTEDSDSRVVLLAKPDVELSGIEAL</sequence>
<keyword evidence="5 9" id="KW-0408">Iron</keyword>
<keyword evidence="7 9" id="KW-0456">Lyase</keyword>
<feature type="binding site" evidence="9">
    <location>
        <position position="62"/>
    </location>
    <ligand>
        <name>[4Fe-4S] cluster</name>
        <dbReference type="ChEBI" id="CHEBI:49883"/>
        <label>1</label>
    </ligand>
</feature>
<dbReference type="Pfam" id="PF08608">
    <property type="entry name" value="Wyosine_form"/>
    <property type="match status" value="1"/>
</dbReference>
<dbReference type="SFLD" id="SFLDG01071">
    <property type="entry name" value="tRNA_wybutosine-synthesizing"/>
    <property type="match status" value="1"/>
</dbReference>
<protein>
    <recommendedName>
        <fullName evidence="9">S-adenosyl-L-methionine-dependent tRNA 4-demethylwyosine synthase</fullName>
        <ecNumber evidence="9">4.1.3.44</ecNumber>
    </recommendedName>
    <alternativeName>
        <fullName evidence="9">tRNA wyosine derivatives biosynthesis protein Taw1</fullName>
    </alternativeName>
</protein>
<keyword evidence="1 9" id="KW-0004">4Fe-4S</keyword>
<evidence type="ECO:0000256" key="8">
    <source>
        <dbReference type="ARBA" id="ARBA00049466"/>
    </source>
</evidence>
<feature type="binding site" evidence="9">
    <location>
        <position position="76"/>
    </location>
    <ligand>
        <name>[4Fe-4S] cluster</name>
        <dbReference type="ChEBI" id="CHEBI:49883"/>
        <label>2</label>
        <note>4Fe-4S-S-AdoMet</note>
    </ligand>
</feature>
<evidence type="ECO:0000256" key="2">
    <source>
        <dbReference type="ARBA" id="ARBA00022691"/>
    </source>
</evidence>
<dbReference type="HAMAP" id="MF_01921">
    <property type="entry name" value="TYW1_archaea"/>
    <property type="match status" value="1"/>
</dbReference>